<keyword evidence="2 6" id="KW-0255">Endonuclease</keyword>
<dbReference type="InterPro" id="IPR016071">
    <property type="entry name" value="Staphylococal_nuclease_OB-fold"/>
</dbReference>
<organism evidence="6 7">
    <name type="scientific">Victivallis vadensis</name>
    <dbReference type="NCBI Taxonomy" id="172901"/>
    <lineage>
        <taxon>Bacteria</taxon>
        <taxon>Pseudomonadati</taxon>
        <taxon>Lentisphaerota</taxon>
        <taxon>Lentisphaeria</taxon>
        <taxon>Victivallales</taxon>
        <taxon>Victivallaceae</taxon>
        <taxon>Victivallis</taxon>
    </lineage>
</organism>
<dbReference type="RefSeq" id="WP_116885017.1">
    <property type="nucleotide sequence ID" value="NZ_CAJKCJ010000138.1"/>
</dbReference>
<name>A0A2U1AQG8_9BACT</name>
<sequence length="159" mass="18112">MKKLLPLLLCVFSLTVLSAEIRGKIVRVADGDTVTVLDALDGAPFRIRLDKIDAPELRQPFGPEAAAYLSALISGKEVVIRFRKIDRYGRIIATVYHGGRDVNLLMVRAGLAWHYAYFDDTPAYREAEKQARAARRGLWRQDNPVNPYEFRRQRKLNAK</sequence>
<evidence type="ECO:0000256" key="3">
    <source>
        <dbReference type="ARBA" id="ARBA00022801"/>
    </source>
</evidence>
<gene>
    <name evidence="6" type="ORF">C8D82_12580</name>
    <name evidence="5" type="ORF">HF882_15545</name>
</gene>
<dbReference type="GO" id="GO:0016787">
    <property type="term" value="F:hydrolase activity"/>
    <property type="evidence" value="ECO:0007669"/>
    <property type="project" value="UniProtKB-KW"/>
</dbReference>
<evidence type="ECO:0000256" key="1">
    <source>
        <dbReference type="ARBA" id="ARBA00022722"/>
    </source>
</evidence>
<evidence type="ECO:0000313" key="5">
    <source>
        <dbReference type="EMBL" id="NMD88001.1"/>
    </source>
</evidence>
<evidence type="ECO:0000313" key="7">
    <source>
        <dbReference type="Proteomes" id="UP000245959"/>
    </source>
</evidence>
<dbReference type="Gene3D" id="2.40.50.90">
    <property type="match status" value="1"/>
</dbReference>
<dbReference type="Proteomes" id="UP000576225">
    <property type="component" value="Unassembled WGS sequence"/>
</dbReference>
<dbReference type="EMBL" id="JABAEW010000035">
    <property type="protein sequence ID" value="NMD88001.1"/>
    <property type="molecule type" value="Genomic_DNA"/>
</dbReference>
<evidence type="ECO:0000313" key="6">
    <source>
        <dbReference type="EMBL" id="PVY38654.1"/>
    </source>
</evidence>
<reference evidence="5 8" key="2">
    <citation type="submission" date="2020-04" db="EMBL/GenBank/DDBJ databases">
        <authorList>
            <person name="Hitch T.C.A."/>
            <person name="Wylensek D."/>
            <person name="Clavel T."/>
        </authorList>
    </citation>
    <scope>NUCLEOTIDE SEQUENCE [LARGE SCALE GENOMIC DNA]</scope>
    <source>
        <strain evidence="5 8">COR2-253-APC-1A</strain>
    </source>
</reference>
<dbReference type="GO" id="GO:0005737">
    <property type="term" value="C:cytoplasm"/>
    <property type="evidence" value="ECO:0007669"/>
    <property type="project" value="TreeGrafter"/>
</dbReference>
<dbReference type="SUPFAM" id="SSF50199">
    <property type="entry name" value="Staphylococcal nuclease"/>
    <property type="match status" value="1"/>
</dbReference>
<proteinExistence type="predicted"/>
<evidence type="ECO:0000259" key="4">
    <source>
        <dbReference type="PROSITE" id="PS50830"/>
    </source>
</evidence>
<feature type="domain" description="TNase-like" evidence="4">
    <location>
        <begin position="19"/>
        <end position="141"/>
    </location>
</feature>
<dbReference type="PROSITE" id="PS50830">
    <property type="entry name" value="TNASE_3"/>
    <property type="match status" value="1"/>
</dbReference>
<keyword evidence="3" id="KW-0378">Hydrolase</keyword>
<dbReference type="Pfam" id="PF00565">
    <property type="entry name" value="SNase"/>
    <property type="match status" value="1"/>
</dbReference>
<evidence type="ECO:0000313" key="8">
    <source>
        <dbReference type="Proteomes" id="UP000576225"/>
    </source>
</evidence>
<evidence type="ECO:0000256" key="2">
    <source>
        <dbReference type="ARBA" id="ARBA00022759"/>
    </source>
</evidence>
<dbReference type="PANTHER" id="PTHR12302">
    <property type="entry name" value="EBNA2 BINDING PROTEIN P100"/>
    <property type="match status" value="1"/>
</dbReference>
<accession>A0A2U1AQG8</accession>
<keyword evidence="7" id="KW-1185">Reference proteome</keyword>
<dbReference type="InterPro" id="IPR035437">
    <property type="entry name" value="SNase_OB-fold_sf"/>
</dbReference>
<dbReference type="GO" id="GO:0004519">
    <property type="term" value="F:endonuclease activity"/>
    <property type="evidence" value="ECO:0007669"/>
    <property type="project" value="UniProtKB-KW"/>
</dbReference>
<dbReference type="GeneID" id="78296306"/>
<dbReference type="SMART" id="SM00318">
    <property type="entry name" value="SNc"/>
    <property type="match status" value="1"/>
</dbReference>
<protein>
    <submittedName>
        <fullName evidence="6">Endonuclease YncB(Thermonuclease family)</fullName>
    </submittedName>
    <submittedName>
        <fullName evidence="5">Thermonuclease family protein</fullName>
    </submittedName>
</protein>
<dbReference type="EMBL" id="QEKH01000025">
    <property type="protein sequence ID" value="PVY38654.1"/>
    <property type="molecule type" value="Genomic_DNA"/>
</dbReference>
<keyword evidence="1" id="KW-0540">Nuclease</keyword>
<comment type="caution">
    <text evidence="6">The sequence shown here is derived from an EMBL/GenBank/DDBJ whole genome shotgun (WGS) entry which is preliminary data.</text>
</comment>
<dbReference type="CDD" id="cd00175">
    <property type="entry name" value="SNc"/>
    <property type="match status" value="1"/>
</dbReference>
<dbReference type="AlphaFoldDB" id="A0A2U1AQG8"/>
<dbReference type="Proteomes" id="UP000245959">
    <property type="component" value="Unassembled WGS sequence"/>
</dbReference>
<reference evidence="6 7" key="1">
    <citation type="submission" date="2018-04" db="EMBL/GenBank/DDBJ databases">
        <title>Genomic Encyclopedia of Type Strains, Phase IV (KMG-IV): sequencing the most valuable type-strain genomes for metagenomic binning, comparative biology and taxonomic classification.</title>
        <authorList>
            <person name="Goeker M."/>
        </authorList>
    </citation>
    <scope>NUCLEOTIDE SEQUENCE [LARGE SCALE GENOMIC DNA]</scope>
    <source>
        <strain evidence="6 7">DSM 14823</strain>
    </source>
</reference>
<dbReference type="PANTHER" id="PTHR12302:SF3">
    <property type="entry name" value="SERINE_THREONINE-PROTEIN KINASE 31"/>
    <property type="match status" value="1"/>
</dbReference>